<proteinExistence type="predicted"/>
<dbReference type="Proteomes" id="UP000441389">
    <property type="component" value="Unassembled WGS sequence"/>
</dbReference>
<keyword evidence="3" id="KW-1185">Reference proteome</keyword>
<dbReference type="EMBL" id="WQMS01000004">
    <property type="protein sequence ID" value="MVO76983.1"/>
    <property type="molecule type" value="Genomic_DNA"/>
</dbReference>
<dbReference type="RefSeq" id="WP_157025978.1">
    <property type="nucleotide sequence ID" value="NZ_WQMS01000004.1"/>
</dbReference>
<keyword evidence="1" id="KW-1133">Transmembrane helix</keyword>
<keyword evidence="1" id="KW-0812">Transmembrane</keyword>
<gene>
    <name evidence="2" type="ORF">GON01_03395</name>
</gene>
<organism evidence="2 3">
    <name type="scientific">Sphingomonas horti</name>
    <dbReference type="NCBI Taxonomy" id="2682842"/>
    <lineage>
        <taxon>Bacteria</taxon>
        <taxon>Pseudomonadati</taxon>
        <taxon>Pseudomonadota</taxon>
        <taxon>Alphaproteobacteria</taxon>
        <taxon>Sphingomonadales</taxon>
        <taxon>Sphingomonadaceae</taxon>
        <taxon>Sphingomonas</taxon>
    </lineage>
</organism>
<evidence type="ECO:0000313" key="2">
    <source>
        <dbReference type="EMBL" id="MVO76983.1"/>
    </source>
</evidence>
<evidence type="ECO:0000256" key="1">
    <source>
        <dbReference type="SAM" id="Phobius"/>
    </source>
</evidence>
<feature type="transmembrane region" description="Helical" evidence="1">
    <location>
        <begin position="12"/>
        <end position="35"/>
    </location>
</feature>
<feature type="transmembrane region" description="Helical" evidence="1">
    <location>
        <begin position="41"/>
        <end position="62"/>
    </location>
</feature>
<comment type="caution">
    <text evidence="2">The sequence shown here is derived from an EMBL/GenBank/DDBJ whole genome shotgun (WGS) entry which is preliminary data.</text>
</comment>
<evidence type="ECO:0000313" key="3">
    <source>
        <dbReference type="Proteomes" id="UP000441389"/>
    </source>
</evidence>
<sequence>MDDDKARNRFLVISLLRLAGALLVMFGLVVAAGRLLDVPPIAGMVMVLVGALAFAVVPLLLARRWRTPK</sequence>
<dbReference type="AlphaFoldDB" id="A0A6I4IYK9"/>
<keyword evidence="1" id="KW-0472">Membrane</keyword>
<reference evidence="2 3" key="1">
    <citation type="submission" date="2019-12" db="EMBL/GenBank/DDBJ databases">
        <authorList>
            <person name="Huq M.A."/>
        </authorList>
    </citation>
    <scope>NUCLEOTIDE SEQUENCE [LARGE SCALE GENOMIC DNA]</scope>
    <source>
        <strain evidence="2 3">MAH-20</strain>
    </source>
</reference>
<name>A0A6I4IYK9_9SPHN</name>
<protein>
    <submittedName>
        <fullName evidence="2">Uncharacterized protein</fullName>
    </submittedName>
</protein>
<accession>A0A6I4IYK9</accession>